<dbReference type="Pfam" id="PF07593">
    <property type="entry name" value="UnbV_ASPIC"/>
    <property type="match status" value="1"/>
</dbReference>
<dbReference type="Pfam" id="PF13517">
    <property type="entry name" value="FG-GAP_3"/>
    <property type="match status" value="5"/>
</dbReference>
<accession>A0A554VI47</accession>
<keyword evidence="1" id="KW-0732">Signal</keyword>
<dbReference type="AlphaFoldDB" id="A0A554VI47"/>
<evidence type="ECO:0000313" key="3">
    <source>
        <dbReference type="EMBL" id="TSE07314.1"/>
    </source>
</evidence>
<evidence type="ECO:0000256" key="1">
    <source>
        <dbReference type="ARBA" id="ARBA00022729"/>
    </source>
</evidence>
<protein>
    <recommendedName>
        <fullName evidence="2">ASPIC/UnbV domain-containing protein</fullName>
    </recommendedName>
</protein>
<dbReference type="OrthoDB" id="9816120at2"/>
<evidence type="ECO:0000313" key="4">
    <source>
        <dbReference type="Proteomes" id="UP000318833"/>
    </source>
</evidence>
<dbReference type="EMBL" id="VLNR01000034">
    <property type="protein sequence ID" value="TSE07314.1"/>
    <property type="molecule type" value="Genomic_DNA"/>
</dbReference>
<gene>
    <name evidence="3" type="ORF">FOF46_16130</name>
</gene>
<dbReference type="InterPro" id="IPR013517">
    <property type="entry name" value="FG-GAP"/>
</dbReference>
<dbReference type="PANTHER" id="PTHR16026">
    <property type="entry name" value="CARTILAGE ACIDIC PROTEIN 1"/>
    <property type="match status" value="1"/>
</dbReference>
<name>A0A554VI47_9FLAO</name>
<dbReference type="RefSeq" id="WP_143917170.1">
    <property type="nucleotide sequence ID" value="NZ_CANMIK010000040.1"/>
</dbReference>
<dbReference type="InterPro" id="IPR028994">
    <property type="entry name" value="Integrin_alpha_N"/>
</dbReference>
<dbReference type="InterPro" id="IPR027039">
    <property type="entry name" value="Crtac1"/>
</dbReference>
<proteinExistence type="predicted"/>
<dbReference type="SUPFAM" id="SSF69318">
    <property type="entry name" value="Integrin alpha N-terminal domain"/>
    <property type="match status" value="3"/>
</dbReference>
<comment type="caution">
    <text evidence="3">The sequence shown here is derived from an EMBL/GenBank/DDBJ whole genome shotgun (WGS) entry which is preliminary data.</text>
</comment>
<feature type="domain" description="ASPIC/UnbV" evidence="2">
    <location>
        <begin position="530"/>
        <end position="596"/>
    </location>
</feature>
<organism evidence="3 4">
    <name type="scientific">Aquimarina algiphila</name>
    <dbReference type="NCBI Taxonomy" id="2047982"/>
    <lineage>
        <taxon>Bacteria</taxon>
        <taxon>Pseudomonadati</taxon>
        <taxon>Bacteroidota</taxon>
        <taxon>Flavobacteriia</taxon>
        <taxon>Flavobacteriales</taxon>
        <taxon>Flavobacteriaceae</taxon>
        <taxon>Aquimarina</taxon>
    </lineage>
</organism>
<sequence length="1105" mass="124316">MKVIHIYWISFLFFVSVNAQENTLFTLLPPSTTGVSFSNNVTDLKGKNILLYSNYYGGGGVGIGDFNNDGLQDLFFGGNLVGDQLYLNKGNLTFENITQSAGIFDNGGWSSGVALADVNGDGHLDIYVCRELYDDDDELRKNKLYINNGDLTFSEESAKFGVDNSERTRHATFFDYNNDGYVDLFLLNQPPNPGSYSKFFGIDLKKDLKYASKLYKNVGNTHYVDVSEEAGVLRTSNANSVSTGDFNNDGYVDLYIANDFYLPDFFYINNQDGTFTNAANKALNHMSYFSMGVDAADINNDGLLDIMVADMAAEDNVRLKSNMSGMNPKAFWKVVHNGGHYQYMFNTLQLNNGNGTYSEIAELANISSTDWSWSNLIADFDNDGLKDIYVTNGLLRDIRNTDANEKMANYVMNVANTFVKDNPNAGDVSIWDILDLKETVEILPSEKLKNYAFKNNGDYTFSKVMDDWGLDQKTFSNGSAYADLDNDGDLEIVVNNINEKAFIYKNNARENFTCNFLRFELLDKKHRNTLGAKVTINYGKEKQFIETTAVRGIYSTSEHIVHFGVNDIENIDEVIIDWPNHHQTRMTDIKTNQTITLFMDEAISKNTKEKERQTFIFEDVTRLQKLKHMHKENTFNDYKDQILLPHKLSQFGPALAIADVNNDGLLDVYIGAAKDHIASLYIQNTLGSFTEADQKSFKEDYKFEDVDAIFFDVDNDGDSDLYVVSGGNEYKSSSEYYKDRLYINNGEGNFVKNIKVNLPAVSGSSVVPSDFDNDGDLDVFVGGRLTPKSYPEPTSSYILENKKGKLVNVTQQIAPELIEIGMVTDGVWDDFDTDGDLDLIVVGEWMPITIFENEKGKFKKSNISGLDRSSGWLFSIGKGDFDNDGDTDFIAGNLGLNYKYKTTTDKPFDVYYEDFDDNGSKDIVLGYYNYGKHYPLRGFSCSAQQVPGLKKKIEKYDLFASLEINDVYGNDHLQEALHYEAHTFASSYIENLGDGTFKISVLPNSTQFSNINDMIIKDFNTDGNLDVLLAGNLFVSEIETMRNDAGTGVLLYGNGKGSFTTQTILESGFFTNKDVRKMKMLEDKKQKLILVANNNDKIQVFKYNN</sequence>
<dbReference type="Proteomes" id="UP000318833">
    <property type="component" value="Unassembled WGS sequence"/>
</dbReference>
<reference evidence="3 4" key="1">
    <citation type="submission" date="2019-07" db="EMBL/GenBank/DDBJ databases">
        <title>The draft genome sequence of Aquimarina algiphila M91.</title>
        <authorList>
            <person name="Meng X."/>
        </authorList>
    </citation>
    <scope>NUCLEOTIDE SEQUENCE [LARGE SCALE GENOMIC DNA]</scope>
    <source>
        <strain evidence="3 4">M91</strain>
    </source>
</reference>
<dbReference type="PANTHER" id="PTHR16026:SF0">
    <property type="entry name" value="CARTILAGE ACIDIC PROTEIN 1"/>
    <property type="match status" value="1"/>
</dbReference>
<dbReference type="Gene3D" id="2.130.10.130">
    <property type="entry name" value="Integrin alpha, N-terminal"/>
    <property type="match status" value="3"/>
</dbReference>
<evidence type="ECO:0000259" key="2">
    <source>
        <dbReference type="Pfam" id="PF07593"/>
    </source>
</evidence>
<dbReference type="InterPro" id="IPR011519">
    <property type="entry name" value="UnbV_ASPIC"/>
</dbReference>
<keyword evidence="4" id="KW-1185">Reference proteome</keyword>